<gene>
    <name evidence="1" type="primary">Z444L</name>
    <name evidence="1" type="ORF">ATCV1_Z444L</name>
</gene>
<reference evidence="1 2" key="1">
    <citation type="submission" date="2006-09" db="EMBL/GenBank/DDBJ databases">
        <title>Sequence and annotation of the 288-kb ATCV-1 virus that infects an endosymbiotic Chlorella strain of the heliozoon Acanthocystis turfacea.</title>
        <authorList>
            <person name="Fitzgerald L.A."/>
            <person name="Graves M.V."/>
            <person name="Li X."/>
            <person name="Pfitzner A.J.P."/>
            <person name="Hartigan J."/>
            <person name="Van Etten J.L."/>
        </authorList>
    </citation>
    <scope>NUCLEOTIDE SEQUENCE [LARGE SCALE GENOMIC DNA]</scope>
    <source>
        <strain evidence="1 2">ATCV-1</strain>
    </source>
</reference>
<evidence type="ECO:0000313" key="2">
    <source>
        <dbReference type="Proteomes" id="UP000202420"/>
    </source>
</evidence>
<name>A7K954_9PHYC</name>
<dbReference type="GeneID" id="5470285"/>
<dbReference type="OrthoDB" id="36056at10239"/>
<dbReference type="RefSeq" id="YP_001426925.1">
    <property type="nucleotide sequence ID" value="NC_008724.1"/>
</dbReference>
<proteinExistence type="predicted"/>
<protein>
    <submittedName>
        <fullName evidence="1">Uncharacterized protein Z444L</fullName>
    </submittedName>
</protein>
<dbReference type="Proteomes" id="UP000202420">
    <property type="component" value="Segment"/>
</dbReference>
<dbReference type="KEGG" id="vg:5470285"/>
<accession>A7K954</accession>
<dbReference type="EMBL" id="EF101928">
    <property type="protein sequence ID" value="ABT16578.1"/>
    <property type="molecule type" value="Genomic_DNA"/>
</dbReference>
<organism evidence="1 2">
    <name type="scientific">Chlorovirus heliozoae</name>
    <dbReference type="NCBI Taxonomy" id="322019"/>
    <lineage>
        <taxon>Viruses</taxon>
        <taxon>Varidnaviria</taxon>
        <taxon>Bamfordvirae</taxon>
        <taxon>Nucleocytoviricota</taxon>
        <taxon>Megaviricetes</taxon>
        <taxon>Algavirales</taxon>
        <taxon>Phycodnaviridae</taxon>
        <taxon>Chlorovirus</taxon>
    </lineage>
</organism>
<evidence type="ECO:0000313" key="1">
    <source>
        <dbReference type="EMBL" id="ABT16578.1"/>
    </source>
</evidence>
<sequence length="117" mass="13333">MSSGNEELEAYRGICKCLITRIIEAASVRELLSDDILKKTRKEIPNFVEGLSISHSQNNERFEKMTVNPVPVTQLHQLESQISTCEMTELIRLAEVSRFIMEREIHNITGAVIDKCN</sequence>
<keyword evidence="2" id="KW-1185">Reference proteome</keyword>